<dbReference type="Gene3D" id="3.40.50.1110">
    <property type="entry name" value="SGNH hydrolase"/>
    <property type="match status" value="1"/>
</dbReference>
<keyword evidence="3" id="KW-1185">Reference proteome</keyword>
<protein>
    <submittedName>
        <fullName evidence="2">G-D-S-L family lipolytic protein</fullName>
    </submittedName>
</protein>
<reference evidence="2 3" key="1">
    <citation type="submission" date="2016-11" db="EMBL/GenBank/DDBJ databases">
        <title>Whole genomes of Flavobacteriaceae.</title>
        <authorList>
            <person name="Stine C."/>
            <person name="Li C."/>
            <person name="Tadesse D."/>
        </authorList>
    </citation>
    <scope>NUCLEOTIDE SEQUENCE [LARGE SCALE GENOMIC DNA]</scope>
    <source>
        <strain evidence="2 3">CCUG 59446</strain>
    </source>
</reference>
<dbReference type="GO" id="GO:0016788">
    <property type="term" value="F:hydrolase activity, acting on ester bonds"/>
    <property type="evidence" value="ECO:0007669"/>
    <property type="project" value="UniProtKB-ARBA"/>
</dbReference>
<dbReference type="InterPro" id="IPR036514">
    <property type="entry name" value="SGNH_hydro_sf"/>
</dbReference>
<organism evidence="2 3">
    <name type="scientific">Flavobacterium oncorhynchi</name>
    <dbReference type="NCBI Taxonomy" id="728056"/>
    <lineage>
        <taxon>Bacteria</taxon>
        <taxon>Pseudomonadati</taxon>
        <taxon>Bacteroidota</taxon>
        <taxon>Flavobacteriia</taxon>
        <taxon>Flavobacteriales</taxon>
        <taxon>Flavobacteriaceae</taxon>
        <taxon>Flavobacterium</taxon>
    </lineage>
</organism>
<evidence type="ECO:0000313" key="2">
    <source>
        <dbReference type="EMBL" id="OXB01090.1"/>
    </source>
</evidence>
<proteinExistence type="predicted"/>
<dbReference type="PROSITE" id="PS51257">
    <property type="entry name" value="PROKAR_LIPOPROTEIN"/>
    <property type="match status" value="1"/>
</dbReference>
<dbReference type="EMBL" id="MUHA01000007">
    <property type="protein sequence ID" value="OXB01090.1"/>
    <property type="molecule type" value="Genomic_DNA"/>
</dbReference>
<comment type="caution">
    <text evidence="2">The sequence shown here is derived from an EMBL/GenBank/DDBJ whole genome shotgun (WGS) entry which is preliminary data.</text>
</comment>
<name>A0A226I3F7_9FLAO</name>
<dbReference type="Proteomes" id="UP000198336">
    <property type="component" value="Unassembled WGS sequence"/>
</dbReference>
<feature type="signal peptide" evidence="1">
    <location>
        <begin position="1"/>
        <end position="17"/>
    </location>
</feature>
<accession>A0A226I3F7</accession>
<evidence type="ECO:0000313" key="3">
    <source>
        <dbReference type="Proteomes" id="UP000198336"/>
    </source>
</evidence>
<feature type="chain" id="PRO_5013166770" evidence="1">
    <location>
        <begin position="18"/>
        <end position="530"/>
    </location>
</feature>
<dbReference type="RefSeq" id="WP_089053365.1">
    <property type="nucleotide sequence ID" value="NZ_MUHA01000007.1"/>
</dbReference>
<dbReference type="SUPFAM" id="SSF52266">
    <property type="entry name" value="SGNH hydrolase"/>
    <property type="match status" value="2"/>
</dbReference>
<gene>
    <name evidence="2" type="ORF">B0A75_05860</name>
</gene>
<keyword evidence="1" id="KW-0732">Signal</keyword>
<sequence length="530" mass="54603">MIKNFKWLLLVSLTFMACNSDDDAVTVVDSSDGLPLTSGSANFSKYVALGNSLTSGFSDGALFKKGQEGAYTNIMAQQFKLVGGGEFKIPYTNDNIGGLLFGGQPNPAFGPRLYFNTTVSPTHPSSTVDPVSGTPTTEVMNPAIAAAGPYNNTGVPGAKSFHLLSPTYGAAAGLANGTANPYYVRFAPNGTTSVLAYAMSQTPTFFSLWIGNNDVLGYATSGGDGTNPITPASGAAGVGFDGTYAALVTTLTSGGAKGVVANIPYVTSIPFFKTVPYDPLTASAIGKGNAAQGLALISALNTQLYGPLKQALTAFGAGSRINLLSTTAANPLLIKDESLPNLSAQLTAAFTPTLGAQTADFYGKVFGQARQATKADLILLTTQSAIGTAPTAENSGLGIAPPAPLNNFGITYPLQDKYVLIPTEVAELEVATNAFNATIKSIAESKGLAFVDANAIMKQIDQGGISANSFTMASTFVTGGTFSLDGVHPSPRGYAFIANKFIEAINAKYGSNLKGVNVGNYPVLYPAVLP</sequence>
<evidence type="ECO:0000256" key="1">
    <source>
        <dbReference type="SAM" id="SignalP"/>
    </source>
</evidence>
<dbReference type="AlphaFoldDB" id="A0A226I3F7"/>